<dbReference type="InterPro" id="IPR025530">
    <property type="entry name" value="DUF4417"/>
</dbReference>
<gene>
    <name evidence="1" type="ORF">ACFQ5K_04205</name>
</gene>
<keyword evidence="2" id="KW-1185">Reference proteome</keyword>
<dbReference type="Pfam" id="PF14386">
    <property type="entry name" value="DUF4417"/>
    <property type="match status" value="1"/>
</dbReference>
<dbReference type="EMBL" id="JBHTOK010000019">
    <property type="protein sequence ID" value="MFD1440594.1"/>
    <property type="molecule type" value="Genomic_DNA"/>
</dbReference>
<proteinExistence type="predicted"/>
<evidence type="ECO:0000313" key="2">
    <source>
        <dbReference type="Proteomes" id="UP001597212"/>
    </source>
</evidence>
<accession>A0ABW4CUX1</accession>
<protein>
    <submittedName>
        <fullName evidence="1">DUF4417 domain-containing protein</fullName>
    </submittedName>
</protein>
<name>A0ABW4CUX1_9LACO</name>
<comment type="caution">
    <text evidence="1">The sequence shown here is derived from an EMBL/GenBank/DDBJ whole genome shotgun (WGS) entry which is preliminary data.</text>
</comment>
<evidence type="ECO:0000313" key="1">
    <source>
        <dbReference type="EMBL" id="MFD1440594.1"/>
    </source>
</evidence>
<reference evidence="2" key="1">
    <citation type="journal article" date="2019" name="Int. J. Syst. Evol. Microbiol.">
        <title>The Global Catalogue of Microorganisms (GCM) 10K type strain sequencing project: providing services to taxonomists for standard genome sequencing and annotation.</title>
        <authorList>
            <consortium name="The Broad Institute Genomics Platform"/>
            <consortium name="The Broad Institute Genome Sequencing Center for Infectious Disease"/>
            <person name="Wu L."/>
            <person name="Ma J."/>
        </authorList>
    </citation>
    <scope>NUCLEOTIDE SEQUENCE [LARGE SCALE GENOMIC DNA]</scope>
    <source>
        <strain evidence="2">CCM 8912</strain>
    </source>
</reference>
<organism evidence="1 2">
    <name type="scientific">Lacticaseibacillus hegangensis</name>
    <dbReference type="NCBI Taxonomy" id="2486010"/>
    <lineage>
        <taxon>Bacteria</taxon>
        <taxon>Bacillati</taxon>
        <taxon>Bacillota</taxon>
        <taxon>Bacilli</taxon>
        <taxon>Lactobacillales</taxon>
        <taxon>Lactobacillaceae</taxon>
        <taxon>Lacticaseibacillus</taxon>
    </lineage>
</organism>
<dbReference type="RefSeq" id="WP_125754582.1">
    <property type="nucleotide sequence ID" value="NZ_JBHTOK010000019.1"/>
</dbReference>
<dbReference type="Proteomes" id="UP001597212">
    <property type="component" value="Unassembled WGS sequence"/>
</dbReference>
<sequence length="238" mass="27449">MQTEDFFRRQPSCKVINGELAIIYQKDYLQVPMIQKQAVDLSNFQYLGFQNLRSLDVRSPQQKTVGYFLHDSKFECVCKRPWRYTDRIRQYKQTLSPDVSCYADMTMDEQWYGVVLNRAVGAYWQEQGIRVIPTIAWGKSDSYKFCFSGVEQGSVVAVSTIGTAHSHSDFVDGFREMCRRIKPSTVICYCTPYPEMYKYASIIVVEHEGVKAKRAAKVRSLPGQLSLFDLPIEQKEAV</sequence>